<name>A0ABW3JVN0_9FLAO</name>
<proteinExistence type="predicted"/>
<accession>A0ABW3JVN0</accession>
<evidence type="ECO:0008006" key="3">
    <source>
        <dbReference type="Google" id="ProtNLM"/>
    </source>
</evidence>
<dbReference type="Proteomes" id="UP001597062">
    <property type="component" value="Unassembled WGS sequence"/>
</dbReference>
<evidence type="ECO:0000313" key="1">
    <source>
        <dbReference type="EMBL" id="MFD0993678.1"/>
    </source>
</evidence>
<gene>
    <name evidence="1" type="ORF">ACFQ1U_10715</name>
</gene>
<keyword evidence="2" id="KW-1185">Reference proteome</keyword>
<dbReference type="EMBL" id="JBHTJR010000051">
    <property type="protein sequence ID" value="MFD0993678.1"/>
    <property type="molecule type" value="Genomic_DNA"/>
</dbReference>
<organism evidence="1 2">
    <name type="scientific">Tenacibaculum geojense</name>
    <dbReference type="NCBI Taxonomy" id="915352"/>
    <lineage>
        <taxon>Bacteria</taxon>
        <taxon>Pseudomonadati</taxon>
        <taxon>Bacteroidota</taxon>
        <taxon>Flavobacteriia</taxon>
        <taxon>Flavobacteriales</taxon>
        <taxon>Flavobacteriaceae</taxon>
        <taxon>Tenacibaculum</taxon>
    </lineage>
</organism>
<sequence length="110" mass="12705">MYKTSEMADLMRTMLAKNKELKHKIEQNKSIGAFDSIYYGIHTAQHTDSTDLDATYSTFANHFLKMQQDIFEVASEKQEQQFNAMVDACIACHKDRCTGPIPRIEKLRIK</sequence>
<dbReference type="RefSeq" id="WP_386108179.1">
    <property type="nucleotide sequence ID" value="NZ_JBHTJR010000051.1"/>
</dbReference>
<comment type="caution">
    <text evidence="1">The sequence shown here is derived from an EMBL/GenBank/DDBJ whole genome shotgun (WGS) entry which is preliminary data.</text>
</comment>
<reference evidence="2" key="1">
    <citation type="journal article" date="2019" name="Int. J. Syst. Evol. Microbiol.">
        <title>The Global Catalogue of Microorganisms (GCM) 10K type strain sequencing project: providing services to taxonomists for standard genome sequencing and annotation.</title>
        <authorList>
            <consortium name="The Broad Institute Genomics Platform"/>
            <consortium name="The Broad Institute Genome Sequencing Center for Infectious Disease"/>
            <person name="Wu L."/>
            <person name="Ma J."/>
        </authorList>
    </citation>
    <scope>NUCLEOTIDE SEQUENCE [LARGE SCALE GENOMIC DNA]</scope>
    <source>
        <strain evidence="2">CCUG 60527</strain>
    </source>
</reference>
<evidence type="ECO:0000313" key="2">
    <source>
        <dbReference type="Proteomes" id="UP001597062"/>
    </source>
</evidence>
<protein>
    <recommendedName>
        <fullName evidence="3">Cytochrome c</fullName>
    </recommendedName>
</protein>